<dbReference type="InterPro" id="IPR004099">
    <property type="entry name" value="Pyr_nucl-diS_OxRdtase_dimer"/>
</dbReference>
<comment type="caution">
    <text evidence="20">The sequence shown here is derived from an EMBL/GenBank/DDBJ whole genome shotgun (WGS) entry which is preliminary data.</text>
</comment>
<dbReference type="GO" id="GO:0016152">
    <property type="term" value="F:mercury (II) reductase (NADP+) activity"/>
    <property type="evidence" value="ECO:0007669"/>
    <property type="project" value="UniProtKB-EC"/>
</dbReference>
<comment type="similarity">
    <text evidence="2 17">Belongs to the class-I pyridine nucleotide-disulfide oxidoreductase family.</text>
</comment>
<evidence type="ECO:0000256" key="16">
    <source>
        <dbReference type="ARBA" id="ARBA00048984"/>
    </source>
</evidence>
<dbReference type="Gene3D" id="3.50.50.60">
    <property type="entry name" value="FAD/NAD(P)-binding domain"/>
    <property type="match status" value="2"/>
</dbReference>
<evidence type="ECO:0000256" key="7">
    <source>
        <dbReference type="ARBA" id="ARBA00022630"/>
    </source>
</evidence>
<dbReference type="EC" id="1.16.1.1" evidence="4"/>
<keyword evidence="13" id="KW-1015">Disulfide bond</keyword>
<dbReference type="SUPFAM" id="SSF51905">
    <property type="entry name" value="FAD/NAD(P)-binding domain"/>
    <property type="match status" value="1"/>
</dbReference>
<protein>
    <recommendedName>
        <fullName evidence="5">Mercuric reductase</fullName>
        <ecNumber evidence="4">1.16.1.1</ecNumber>
    </recommendedName>
    <alternativeName>
        <fullName evidence="15">Hg(II) reductase</fullName>
    </alternativeName>
</protein>
<keyword evidence="11" id="KW-0476">Mercury</keyword>
<evidence type="ECO:0000313" key="21">
    <source>
        <dbReference type="Proteomes" id="UP001524318"/>
    </source>
</evidence>
<keyword evidence="10" id="KW-0521">NADP</keyword>
<dbReference type="InterPro" id="IPR001100">
    <property type="entry name" value="Pyr_nuc-diS_OxRdtase"/>
</dbReference>
<keyword evidence="12 17" id="KW-0560">Oxidoreductase</keyword>
<evidence type="ECO:0000256" key="3">
    <source>
        <dbReference type="ARBA" id="ARBA00011738"/>
    </source>
</evidence>
<evidence type="ECO:0000256" key="9">
    <source>
        <dbReference type="ARBA" id="ARBA00022827"/>
    </source>
</evidence>
<dbReference type="EMBL" id="JANCLV010000021">
    <property type="protein sequence ID" value="MCP9001870.1"/>
    <property type="molecule type" value="Genomic_DNA"/>
</dbReference>
<organism evidence="20 21">
    <name type="scientific">Pseudarthrobacter humi</name>
    <dbReference type="NCBI Taxonomy" id="2952523"/>
    <lineage>
        <taxon>Bacteria</taxon>
        <taxon>Bacillati</taxon>
        <taxon>Actinomycetota</taxon>
        <taxon>Actinomycetes</taxon>
        <taxon>Micrococcales</taxon>
        <taxon>Micrococcaceae</taxon>
        <taxon>Pseudarthrobacter</taxon>
    </lineage>
</organism>
<comment type="subunit">
    <text evidence="3">Homodimer.</text>
</comment>
<dbReference type="PIRSF" id="PIRSF000350">
    <property type="entry name" value="Mercury_reductase_MerA"/>
    <property type="match status" value="1"/>
</dbReference>
<evidence type="ECO:0000256" key="8">
    <source>
        <dbReference type="ARBA" id="ARBA00022723"/>
    </source>
</evidence>
<evidence type="ECO:0000256" key="4">
    <source>
        <dbReference type="ARBA" id="ARBA00012661"/>
    </source>
</evidence>
<evidence type="ECO:0000313" key="20">
    <source>
        <dbReference type="EMBL" id="MCP9001870.1"/>
    </source>
</evidence>
<evidence type="ECO:0000256" key="5">
    <source>
        <dbReference type="ARBA" id="ARBA00014791"/>
    </source>
</evidence>
<keyword evidence="7 17" id="KW-0285">Flavoprotein</keyword>
<comment type="catalytic activity">
    <reaction evidence="16">
        <text>Hg + NADP(+) + H(+) = Hg(2+) + NADPH</text>
        <dbReference type="Rhea" id="RHEA:23856"/>
        <dbReference type="ChEBI" id="CHEBI:15378"/>
        <dbReference type="ChEBI" id="CHEBI:16170"/>
        <dbReference type="ChEBI" id="CHEBI:16793"/>
        <dbReference type="ChEBI" id="CHEBI:57783"/>
        <dbReference type="ChEBI" id="CHEBI:58349"/>
        <dbReference type="EC" id="1.16.1.1"/>
    </reaction>
</comment>
<keyword evidence="8" id="KW-0479">Metal-binding</keyword>
<dbReference type="InterPro" id="IPR021179">
    <property type="entry name" value="Mercury_reductase_MerA"/>
</dbReference>
<evidence type="ECO:0000256" key="1">
    <source>
        <dbReference type="ARBA" id="ARBA00001974"/>
    </source>
</evidence>
<dbReference type="RefSeq" id="WP_254752925.1">
    <property type="nucleotide sequence ID" value="NZ_JANCLV010000021.1"/>
</dbReference>
<evidence type="ECO:0000259" key="18">
    <source>
        <dbReference type="Pfam" id="PF02852"/>
    </source>
</evidence>
<evidence type="ECO:0000256" key="15">
    <source>
        <dbReference type="ARBA" id="ARBA00031725"/>
    </source>
</evidence>
<evidence type="ECO:0000256" key="10">
    <source>
        <dbReference type="ARBA" id="ARBA00022857"/>
    </source>
</evidence>
<evidence type="ECO:0000256" key="2">
    <source>
        <dbReference type="ARBA" id="ARBA00007532"/>
    </source>
</evidence>
<dbReference type="InterPro" id="IPR023753">
    <property type="entry name" value="FAD/NAD-binding_dom"/>
</dbReference>
<dbReference type="Gene3D" id="3.30.390.30">
    <property type="match status" value="1"/>
</dbReference>
<dbReference type="InterPro" id="IPR012999">
    <property type="entry name" value="Pyr_OxRdtase_I_AS"/>
</dbReference>
<evidence type="ECO:0000256" key="13">
    <source>
        <dbReference type="ARBA" id="ARBA00023157"/>
    </source>
</evidence>
<dbReference type="PRINTS" id="PR00411">
    <property type="entry name" value="PNDRDTASEI"/>
</dbReference>
<name>A0ABT1LTS0_9MICC</name>
<dbReference type="Proteomes" id="UP001524318">
    <property type="component" value="Unassembled WGS sequence"/>
</dbReference>
<sequence>MGNERFDLAIIGSGGAAFAAAIRARGLGKRVVMVERGTVGGTCVNTGCVPSKALLAAADARHVALDSARFPGVMASAGPVDMPALVGGKAALVDSMRTEKYIDLAADYGWTMVSGDAAFTGSQDAPLLQVTSPGGAVTTIEAGHYLVATGSTPWAPPVPGLAEAGYLTSTTAMELDEVPETMLILGGGYVALEQAQLFSRLGARVTMLVRSKLTSQEEPEVSKALAGVFADEGIRVVWRATVDSVSLDQATGGVIATGSVAGGQEVFRASRLLVAMGRRPVTDGLNLEAVGVKTGTSGEIVVDSRLASSNPRVWAAGDVTGHREFVYVAAAHGALAVENAFTDAVAEVDYRYLPRVTFTSPAVGAVGMTEKDAVAAGIRCDCRVLPLQYVPRALVNRDTRGFIKVVADRDTGRILGLTAVAKDAGELAAAGVYVLEAGMTTAQVAAAWSPYLTMTEGIRIACKAFTTDVSKLSCCA</sequence>
<feature type="domain" description="FAD/NAD(P)-binding" evidence="19">
    <location>
        <begin position="6"/>
        <end position="333"/>
    </location>
</feature>
<dbReference type="Pfam" id="PF02852">
    <property type="entry name" value="Pyr_redox_dim"/>
    <property type="match status" value="1"/>
</dbReference>
<dbReference type="PANTHER" id="PTHR43014:SF2">
    <property type="entry name" value="MERCURIC REDUCTASE"/>
    <property type="match status" value="1"/>
</dbReference>
<evidence type="ECO:0000256" key="12">
    <source>
        <dbReference type="ARBA" id="ARBA00023002"/>
    </source>
</evidence>
<dbReference type="SUPFAM" id="SSF55424">
    <property type="entry name" value="FAD/NAD-linked reductases, dimerisation (C-terminal) domain"/>
    <property type="match status" value="1"/>
</dbReference>
<dbReference type="InterPro" id="IPR036188">
    <property type="entry name" value="FAD/NAD-bd_sf"/>
</dbReference>
<evidence type="ECO:0000259" key="19">
    <source>
        <dbReference type="Pfam" id="PF07992"/>
    </source>
</evidence>
<comment type="cofactor">
    <cofactor evidence="1">
        <name>FAD</name>
        <dbReference type="ChEBI" id="CHEBI:57692"/>
    </cofactor>
</comment>
<evidence type="ECO:0000256" key="11">
    <source>
        <dbReference type="ARBA" id="ARBA00022914"/>
    </source>
</evidence>
<keyword evidence="21" id="KW-1185">Reference proteome</keyword>
<dbReference type="PROSITE" id="PS00076">
    <property type="entry name" value="PYRIDINE_REDOX_1"/>
    <property type="match status" value="1"/>
</dbReference>
<evidence type="ECO:0000256" key="17">
    <source>
        <dbReference type="RuleBase" id="RU003691"/>
    </source>
</evidence>
<dbReference type="PANTHER" id="PTHR43014">
    <property type="entry name" value="MERCURIC REDUCTASE"/>
    <property type="match status" value="1"/>
</dbReference>
<dbReference type="PRINTS" id="PR00368">
    <property type="entry name" value="FADPNR"/>
</dbReference>
<evidence type="ECO:0000256" key="6">
    <source>
        <dbReference type="ARBA" id="ARBA00022466"/>
    </source>
</evidence>
<evidence type="ECO:0000256" key="14">
    <source>
        <dbReference type="ARBA" id="ARBA00023284"/>
    </source>
</evidence>
<accession>A0ABT1LTS0</accession>
<feature type="domain" description="Pyridine nucleotide-disulphide oxidoreductase dimerisation" evidence="18">
    <location>
        <begin position="354"/>
        <end position="459"/>
    </location>
</feature>
<keyword evidence="6" id="KW-0475">Mercuric resistance</keyword>
<proteinExistence type="inferred from homology"/>
<dbReference type="InterPro" id="IPR016156">
    <property type="entry name" value="FAD/NAD-linked_Rdtase_dimer_sf"/>
</dbReference>
<keyword evidence="14 17" id="KW-0676">Redox-active center</keyword>
<dbReference type="Pfam" id="PF07992">
    <property type="entry name" value="Pyr_redox_2"/>
    <property type="match status" value="1"/>
</dbReference>
<keyword evidence="9 17" id="KW-0274">FAD</keyword>
<dbReference type="NCBIfam" id="TIGR02053">
    <property type="entry name" value="MerA"/>
    <property type="match status" value="1"/>
</dbReference>
<reference evidence="20 21" key="1">
    <citation type="submission" date="2022-06" db="EMBL/GenBank/DDBJ databases">
        <title>Pseudarthrobacter sp. strain RMG13 Genome sequencing and assembly.</title>
        <authorList>
            <person name="Kim I."/>
        </authorList>
    </citation>
    <scope>NUCLEOTIDE SEQUENCE [LARGE SCALE GENOMIC DNA]</scope>
    <source>
        <strain evidence="20 21">RMG13</strain>
    </source>
</reference>
<gene>
    <name evidence="20" type="primary">merA</name>
    <name evidence="20" type="ORF">NFC73_19370</name>
</gene>